<sequence>MATNSNGTPPTNIELLALDDRIDLTEGGGPILDELTPFEGESPKVKKGTFKDEIRKFGMPANFTKPTTLKPYDGSGAPKIHVTKFENMMLLNGSSDLMLCRSFPIF</sequence>
<organism evidence="1 2">
    <name type="scientific">Stylosanthes scabra</name>
    <dbReference type="NCBI Taxonomy" id="79078"/>
    <lineage>
        <taxon>Eukaryota</taxon>
        <taxon>Viridiplantae</taxon>
        <taxon>Streptophyta</taxon>
        <taxon>Embryophyta</taxon>
        <taxon>Tracheophyta</taxon>
        <taxon>Spermatophyta</taxon>
        <taxon>Magnoliopsida</taxon>
        <taxon>eudicotyledons</taxon>
        <taxon>Gunneridae</taxon>
        <taxon>Pentapetalae</taxon>
        <taxon>rosids</taxon>
        <taxon>fabids</taxon>
        <taxon>Fabales</taxon>
        <taxon>Fabaceae</taxon>
        <taxon>Papilionoideae</taxon>
        <taxon>50 kb inversion clade</taxon>
        <taxon>dalbergioids sensu lato</taxon>
        <taxon>Dalbergieae</taxon>
        <taxon>Pterocarpus clade</taxon>
        <taxon>Stylosanthes</taxon>
    </lineage>
</organism>
<name>A0ABU6R7S1_9FABA</name>
<proteinExistence type="predicted"/>
<evidence type="ECO:0000313" key="2">
    <source>
        <dbReference type="Proteomes" id="UP001341840"/>
    </source>
</evidence>
<evidence type="ECO:0000313" key="1">
    <source>
        <dbReference type="EMBL" id="MED6120018.1"/>
    </source>
</evidence>
<accession>A0ABU6R7S1</accession>
<gene>
    <name evidence="1" type="ORF">PIB30_017041</name>
</gene>
<dbReference type="EMBL" id="JASCZI010030257">
    <property type="protein sequence ID" value="MED6120018.1"/>
    <property type="molecule type" value="Genomic_DNA"/>
</dbReference>
<protein>
    <submittedName>
        <fullName evidence="1">Uncharacterized protein</fullName>
    </submittedName>
</protein>
<keyword evidence="2" id="KW-1185">Reference proteome</keyword>
<reference evidence="1 2" key="1">
    <citation type="journal article" date="2023" name="Plants (Basel)">
        <title>Bridging the Gap: Combining Genomics and Transcriptomics Approaches to Understand Stylosanthes scabra, an Orphan Legume from the Brazilian Caatinga.</title>
        <authorList>
            <person name="Ferreira-Neto J.R.C."/>
            <person name="da Silva M.D."/>
            <person name="Binneck E."/>
            <person name="de Melo N.F."/>
            <person name="da Silva R.H."/>
            <person name="de Melo A.L.T.M."/>
            <person name="Pandolfi V."/>
            <person name="Bustamante F.O."/>
            <person name="Brasileiro-Vidal A.C."/>
            <person name="Benko-Iseppon A.M."/>
        </authorList>
    </citation>
    <scope>NUCLEOTIDE SEQUENCE [LARGE SCALE GENOMIC DNA]</scope>
    <source>
        <tissue evidence="1">Leaves</tissue>
    </source>
</reference>
<dbReference type="Proteomes" id="UP001341840">
    <property type="component" value="Unassembled WGS sequence"/>
</dbReference>
<comment type="caution">
    <text evidence="1">The sequence shown here is derived from an EMBL/GenBank/DDBJ whole genome shotgun (WGS) entry which is preliminary data.</text>
</comment>